<dbReference type="PANTHER" id="PTHR30222:SF17">
    <property type="entry name" value="SPERMIDINE_PUTRESCINE-BINDING PERIPLASMIC PROTEIN"/>
    <property type="match status" value="1"/>
</dbReference>
<dbReference type="SUPFAM" id="SSF53850">
    <property type="entry name" value="Periplasmic binding protein-like II"/>
    <property type="match status" value="1"/>
</dbReference>
<evidence type="ECO:0000256" key="3">
    <source>
        <dbReference type="ARBA" id="ARBA00022729"/>
    </source>
</evidence>
<keyword evidence="8" id="KW-1185">Reference proteome</keyword>
<comment type="subcellular location">
    <subcellularLocation>
        <location evidence="1">Periplasm</location>
    </subcellularLocation>
</comment>
<dbReference type="GO" id="GO:0019808">
    <property type="term" value="F:polyamine binding"/>
    <property type="evidence" value="ECO:0007669"/>
    <property type="project" value="InterPro"/>
</dbReference>
<keyword evidence="3 6" id="KW-0732">Signal</keyword>
<feature type="chain" id="PRO_5039479251" evidence="6">
    <location>
        <begin position="21"/>
        <end position="356"/>
    </location>
</feature>
<dbReference type="InterPro" id="IPR006059">
    <property type="entry name" value="SBP"/>
</dbReference>
<dbReference type="InterPro" id="IPR001188">
    <property type="entry name" value="Sperm_putr-bd"/>
</dbReference>
<keyword evidence="2" id="KW-0813">Transport</keyword>
<reference evidence="7 8" key="1">
    <citation type="submission" date="2020-08" db="EMBL/GenBank/DDBJ databases">
        <authorList>
            <person name="Liu C."/>
            <person name="Sun Q."/>
        </authorList>
    </citation>
    <scope>NUCLEOTIDE SEQUENCE [LARGE SCALE GENOMIC DNA]</scope>
    <source>
        <strain evidence="7 8">NSJ-38</strain>
    </source>
</reference>
<organism evidence="7 8">
    <name type="scientific">Qiania dongpingensis</name>
    <dbReference type="NCBI Taxonomy" id="2763669"/>
    <lineage>
        <taxon>Bacteria</taxon>
        <taxon>Bacillati</taxon>
        <taxon>Bacillota</taxon>
        <taxon>Clostridia</taxon>
        <taxon>Lachnospirales</taxon>
        <taxon>Lachnospiraceae</taxon>
        <taxon>Qiania</taxon>
    </lineage>
</organism>
<name>A0A7G9G2Q7_9FIRM</name>
<protein>
    <submittedName>
        <fullName evidence="7">Spermidine/putrescine ABC transporter substrate-binding protein</fullName>
    </submittedName>
</protein>
<evidence type="ECO:0000313" key="8">
    <source>
        <dbReference type="Proteomes" id="UP000515823"/>
    </source>
</evidence>
<dbReference type="GO" id="GO:0042597">
    <property type="term" value="C:periplasmic space"/>
    <property type="evidence" value="ECO:0007669"/>
    <property type="project" value="UniProtKB-SubCell"/>
</dbReference>
<dbReference type="PANTHER" id="PTHR30222">
    <property type="entry name" value="SPERMIDINE/PUTRESCINE-BINDING PERIPLASMIC PROTEIN"/>
    <property type="match status" value="1"/>
</dbReference>
<evidence type="ECO:0000256" key="5">
    <source>
        <dbReference type="PIRSR" id="PIRSR019574-1"/>
    </source>
</evidence>
<evidence type="ECO:0000313" key="7">
    <source>
        <dbReference type="EMBL" id="QNM05089.1"/>
    </source>
</evidence>
<dbReference type="PIRSF" id="PIRSF019574">
    <property type="entry name" value="Periplasmic_polyamine_BP"/>
    <property type="match status" value="1"/>
</dbReference>
<dbReference type="GO" id="GO:0015846">
    <property type="term" value="P:polyamine transport"/>
    <property type="evidence" value="ECO:0007669"/>
    <property type="project" value="InterPro"/>
</dbReference>
<gene>
    <name evidence="7" type="ORF">H9Q78_11635</name>
</gene>
<dbReference type="Gene3D" id="3.40.190.10">
    <property type="entry name" value="Periplasmic binding protein-like II"/>
    <property type="match status" value="2"/>
</dbReference>
<feature type="binding site" evidence="5">
    <location>
        <position position="88"/>
    </location>
    <ligand>
        <name>spermidine</name>
        <dbReference type="ChEBI" id="CHEBI:57834"/>
    </ligand>
</feature>
<dbReference type="PRINTS" id="PR00909">
    <property type="entry name" value="SPERMDNBNDNG"/>
</dbReference>
<dbReference type="RefSeq" id="WP_249301896.1">
    <property type="nucleotide sequence ID" value="NZ_CP060634.1"/>
</dbReference>
<dbReference type="EMBL" id="CP060634">
    <property type="protein sequence ID" value="QNM05089.1"/>
    <property type="molecule type" value="Genomic_DNA"/>
</dbReference>
<dbReference type="AlphaFoldDB" id="A0A7G9G2Q7"/>
<dbReference type="CDD" id="cd13590">
    <property type="entry name" value="PBP2_PotD_PotF_like"/>
    <property type="match status" value="1"/>
</dbReference>
<accession>A0A7G9G2Q7</accession>
<evidence type="ECO:0000256" key="2">
    <source>
        <dbReference type="ARBA" id="ARBA00022448"/>
    </source>
</evidence>
<evidence type="ECO:0000256" key="4">
    <source>
        <dbReference type="ARBA" id="ARBA00022764"/>
    </source>
</evidence>
<dbReference type="KEGG" id="qdo:H9Q78_11635"/>
<evidence type="ECO:0000256" key="6">
    <source>
        <dbReference type="SAM" id="SignalP"/>
    </source>
</evidence>
<evidence type="ECO:0000256" key="1">
    <source>
        <dbReference type="ARBA" id="ARBA00004418"/>
    </source>
</evidence>
<feature type="signal peptide" evidence="6">
    <location>
        <begin position="1"/>
        <end position="20"/>
    </location>
</feature>
<keyword evidence="4" id="KW-0574">Periplasm</keyword>
<dbReference type="Proteomes" id="UP000515823">
    <property type="component" value="Chromosome"/>
</dbReference>
<feature type="binding site" evidence="5">
    <location>
        <position position="40"/>
    </location>
    <ligand>
        <name>spermidine</name>
        <dbReference type="ChEBI" id="CHEBI:57834"/>
    </ligand>
</feature>
<proteinExistence type="predicted"/>
<dbReference type="Pfam" id="PF13416">
    <property type="entry name" value="SBP_bac_8"/>
    <property type="match status" value="1"/>
</dbReference>
<sequence>MKKKIIVFVLAVSLCLSCLAGCGGGKKDSKGVVKVYNWGEYIDEEVIQQFEDETGIEVIYDTFETNEEMYPIIEAGGTSYDAVCPSDYMIEKMIKNNLLAEIDYDNIPNMKYLSESIMEGSKAFDPENKYSVPYTFGTLGILYNTAMVEEPVTSWNALWNEKYKGEILMYNSPRDLFTAPLELLGYSINTTDEAQLGEAKELLLEQKPLLQRYVMDQIKDIMISGSAAMAMAYSGEVLQLQEANPDLAYVVPEEGSNYFIDSWVIPANSENKENAEAWINFLNDPEIALKNFEYITYSTPNTGAQELMDQSLLENPAVFPGEEILKKCEVFHSLGEEGDTLFNDLWLEIKDAAVKS</sequence>